<evidence type="ECO:0000256" key="7">
    <source>
        <dbReference type="ARBA" id="ARBA00023136"/>
    </source>
</evidence>
<dbReference type="GO" id="GO:0005254">
    <property type="term" value="F:chloride channel activity"/>
    <property type="evidence" value="ECO:0007669"/>
    <property type="project" value="InterPro"/>
</dbReference>
<sequence length="333" mass="38894">MNTGKYYSLSHFIPWSRRFIYFMLIVSSIPCLLYYFLDFTWVAIPWVPIALVGTAAAFITGFRNTQTYNRAWESRQIWGGIVNSSRTWGVMVTSFVRQDPTTEGALHKQMIYRHIAWLTALRFQMRESRPWENVKNKAIYIEYRQYYKIPEWESDMAIELSPLLADDELKNILSKSNKATQLIKLQSAELRKLNEEGHLVDYNYVEMERVLKDLYDLQGRSERIKNYPYPRQFVSVSFYFIYLLALLLPLGFLSEFSKMGKGHIWLTIPCSVIVGWMFLVLESIGEATENPFEGNANDTPITSMSRTIEIDLREMLNEQDIPPPLTAVNNILM</sequence>
<evidence type="ECO:0000256" key="3">
    <source>
        <dbReference type="ARBA" id="ARBA00022475"/>
    </source>
</evidence>
<keyword evidence="7 9" id="KW-0472">Membrane</keyword>
<dbReference type="EMBL" id="JADFFL010000007">
    <property type="protein sequence ID" value="MBE9663725.1"/>
    <property type="molecule type" value="Genomic_DNA"/>
</dbReference>
<accession>A0A929PYR3</accession>
<gene>
    <name evidence="10" type="ORF">IRJ16_17700</name>
</gene>
<dbReference type="RefSeq" id="WP_194112969.1">
    <property type="nucleotide sequence ID" value="NZ_JADFFL010000007.1"/>
</dbReference>
<evidence type="ECO:0000256" key="8">
    <source>
        <dbReference type="ARBA" id="ARBA00034708"/>
    </source>
</evidence>
<keyword evidence="4 9" id="KW-0812">Transmembrane</keyword>
<organism evidence="10 11">
    <name type="scientific">Mucilaginibacter myungsuensis</name>
    <dbReference type="NCBI Taxonomy" id="649104"/>
    <lineage>
        <taxon>Bacteria</taxon>
        <taxon>Pseudomonadati</taxon>
        <taxon>Bacteroidota</taxon>
        <taxon>Sphingobacteriia</taxon>
        <taxon>Sphingobacteriales</taxon>
        <taxon>Sphingobacteriaceae</taxon>
        <taxon>Mucilaginibacter</taxon>
    </lineage>
</organism>
<keyword evidence="11" id="KW-1185">Reference proteome</keyword>
<evidence type="ECO:0000256" key="4">
    <source>
        <dbReference type="ARBA" id="ARBA00022692"/>
    </source>
</evidence>
<evidence type="ECO:0000313" key="11">
    <source>
        <dbReference type="Proteomes" id="UP000622475"/>
    </source>
</evidence>
<dbReference type="Pfam" id="PF25539">
    <property type="entry name" value="Bestrophin_2"/>
    <property type="match status" value="1"/>
</dbReference>
<evidence type="ECO:0000256" key="2">
    <source>
        <dbReference type="ARBA" id="ARBA00022448"/>
    </source>
</evidence>
<reference evidence="10" key="1">
    <citation type="submission" date="2020-10" db="EMBL/GenBank/DDBJ databases">
        <title>Mucilaginibacter mali sp. nov., isolated from rhizosphere soil of apple orchard.</title>
        <authorList>
            <person name="Lee J.-S."/>
            <person name="Kim H.S."/>
            <person name="Kim J.-S."/>
        </authorList>
    </citation>
    <scope>NUCLEOTIDE SEQUENCE</scope>
    <source>
        <strain evidence="10">KCTC 22746</strain>
    </source>
</reference>
<feature type="transmembrane region" description="Helical" evidence="9">
    <location>
        <begin position="20"/>
        <end position="37"/>
    </location>
</feature>
<dbReference type="AlphaFoldDB" id="A0A929PYR3"/>
<dbReference type="Proteomes" id="UP000622475">
    <property type="component" value="Unassembled WGS sequence"/>
</dbReference>
<comment type="subcellular location">
    <subcellularLocation>
        <location evidence="1">Cell membrane</location>
        <topology evidence="1">Multi-pass membrane protein</topology>
    </subcellularLocation>
</comment>
<name>A0A929PYR3_9SPHI</name>
<evidence type="ECO:0000256" key="5">
    <source>
        <dbReference type="ARBA" id="ARBA00022989"/>
    </source>
</evidence>
<feature type="transmembrane region" description="Helical" evidence="9">
    <location>
        <begin position="233"/>
        <end position="252"/>
    </location>
</feature>
<dbReference type="PANTHER" id="PTHR33281">
    <property type="entry name" value="UPF0187 PROTEIN YNEE"/>
    <property type="match status" value="1"/>
</dbReference>
<keyword evidence="6" id="KW-0406">Ion transport</keyword>
<dbReference type="PANTHER" id="PTHR33281:SF19">
    <property type="entry name" value="VOLTAGE-DEPENDENT ANION CHANNEL-FORMING PROTEIN YNEE"/>
    <property type="match status" value="1"/>
</dbReference>
<evidence type="ECO:0000256" key="1">
    <source>
        <dbReference type="ARBA" id="ARBA00004651"/>
    </source>
</evidence>
<evidence type="ECO:0000256" key="9">
    <source>
        <dbReference type="SAM" id="Phobius"/>
    </source>
</evidence>
<comment type="similarity">
    <text evidence="8">Belongs to the anion channel-forming bestrophin (TC 1.A.46) family.</text>
</comment>
<evidence type="ECO:0000256" key="6">
    <source>
        <dbReference type="ARBA" id="ARBA00023065"/>
    </source>
</evidence>
<protein>
    <submittedName>
        <fullName evidence="10">Multidrug transporter</fullName>
    </submittedName>
</protein>
<dbReference type="InterPro" id="IPR044669">
    <property type="entry name" value="YneE/VCCN1/2-like"/>
</dbReference>
<keyword evidence="5 9" id="KW-1133">Transmembrane helix</keyword>
<proteinExistence type="inferred from homology"/>
<feature type="transmembrane region" description="Helical" evidence="9">
    <location>
        <begin position="264"/>
        <end position="281"/>
    </location>
</feature>
<keyword evidence="3" id="KW-1003">Cell membrane</keyword>
<keyword evidence="2" id="KW-0813">Transport</keyword>
<comment type="caution">
    <text evidence="10">The sequence shown here is derived from an EMBL/GenBank/DDBJ whole genome shotgun (WGS) entry which is preliminary data.</text>
</comment>
<feature type="transmembrane region" description="Helical" evidence="9">
    <location>
        <begin position="43"/>
        <end position="62"/>
    </location>
</feature>
<dbReference type="GO" id="GO:0005886">
    <property type="term" value="C:plasma membrane"/>
    <property type="evidence" value="ECO:0007669"/>
    <property type="project" value="UniProtKB-SubCell"/>
</dbReference>
<evidence type="ECO:0000313" key="10">
    <source>
        <dbReference type="EMBL" id="MBE9663725.1"/>
    </source>
</evidence>